<gene>
    <name evidence="6" type="ORF">PFLUV_G00004550</name>
</gene>
<dbReference type="InterPro" id="IPR000742">
    <property type="entry name" value="EGF"/>
</dbReference>
<comment type="caution">
    <text evidence="1">Lacks conserved residue(s) required for the propagation of feature annotation.</text>
</comment>
<feature type="compositionally biased region" description="Low complexity" evidence="2">
    <location>
        <begin position="202"/>
        <end position="216"/>
    </location>
</feature>
<feature type="compositionally biased region" description="Basic and acidic residues" evidence="2">
    <location>
        <begin position="148"/>
        <end position="164"/>
    </location>
</feature>
<feature type="compositionally biased region" description="Polar residues" evidence="2">
    <location>
        <begin position="389"/>
        <end position="407"/>
    </location>
</feature>
<dbReference type="PROSITE" id="PS50026">
    <property type="entry name" value="EGF_3"/>
    <property type="match status" value="1"/>
</dbReference>
<feature type="transmembrane region" description="Helical" evidence="3">
    <location>
        <begin position="1008"/>
        <end position="1031"/>
    </location>
</feature>
<dbReference type="Proteomes" id="UP000465112">
    <property type="component" value="Chromosome 1"/>
</dbReference>
<feature type="compositionally biased region" description="Polar residues" evidence="2">
    <location>
        <begin position="169"/>
        <end position="179"/>
    </location>
</feature>
<evidence type="ECO:0000256" key="3">
    <source>
        <dbReference type="SAM" id="Phobius"/>
    </source>
</evidence>
<comment type="caution">
    <text evidence="6">The sequence shown here is derived from an EMBL/GenBank/DDBJ whole genome shotgun (WGS) entry which is preliminary data.</text>
</comment>
<dbReference type="AlphaFoldDB" id="A0A6A5FPS2"/>
<feature type="compositionally biased region" description="Polar residues" evidence="2">
    <location>
        <begin position="521"/>
        <end position="549"/>
    </location>
</feature>
<feature type="compositionally biased region" description="Low complexity" evidence="2">
    <location>
        <begin position="506"/>
        <end position="520"/>
    </location>
</feature>
<feature type="compositionally biased region" description="Low complexity" evidence="2">
    <location>
        <begin position="434"/>
        <end position="448"/>
    </location>
</feature>
<feature type="chain" id="PRO_5025694782" description="EGF-like domain-containing protein" evidence="4">
    <location>
        <begin position="20"/>
        <end position="1200"/>
    </location>
</feature>
<feature type="compositionally biased region" description="Low complexity" evidence="2">
    <location>
        <begin position="624"/>
        <end position="652"/>
    </location>
</feature>
<keyword evidence="3" id="KW-0472">Membrane</keyword>
<feature type="compositionally biased region" description="Polar residues" evidence="2">
    <location>
        <begin position="653"/>
        <end position="665"/>
    </location>
</feature>
<feature type="domain" description="EGF-like" evidence="5">
    <location>
        <begin position="960"/>
        <end position="1000"/>
    </location>
</feature>
<feature type="region of interest" description="Disordered" evidence="2">
    <location>
        <begin position="238"/>
        <end position="257"/>
    </location>
</feature>
<protein>
    <recommendedName>
        <fullName evidence="5">EGF-like domain-containing protein</fullName>
    </recommendedName>
</protein>
<keyword evidence="1" id="KW-0245">EGF-like domain</keyword>
<name>A0A6A5FPS2_PERFL</name>
<feature type="region of interest" description="Disordered" evidence="2">
    <location>
        <begin position="568"/>
        <end position="592"/>
    </location>
</feature>
<feature type="compositionally biased region" description="Low complexity" evidence="2">
    <location>
        <begin position="578"/>
        <end position="589"/>
    </location>
</feature>
<accession>A0A6A5FPS2</accession>
<keyword evidence="7" id="KW-1185">Reference proteome</keyword>
<dbReference type="EMBL" id="VHII01000001">
    <property type="protein sequence ID" value="KAF1394765.1"/>
    <property type="molecule type" value="Genomic_DNA"/>
</dbReference>
<keyword evidence="3" id="KW-0812">Transmembrane</keyword>
<organism evidence="6 7">
    <name type="scientific">Perca fluviatilis</name>
    <name type="common">European perch</name>
    <dbReference type="NCBI Taxonomy" id="8168"/>
    <lineage>
        <taxon>Eukaryota</taxon>
        <taxon>Metazoa</taxon>
        <taxon>Chordata</taxon>
        <taxon>Craniata</taxon>
        <taxon>Vertebrata</taxon>
        <taxon>Euteleostomi</taxon>
        <taxon>Actinopterygii</taxon>
        <taxon>Neopterygii</taxon>
        <taxon>Teleostei</taxon>
        <taxon>Neoteleostei</taxon>
        <taxon>Acanthomorphata</taxon>
        <taxon>Eupercaria</taxon>
        <taxon>Perciformes</taxon>
        <taxon>Percoidei</taxon>
        <taxon>Percidae</taxon>
        <taxon>Percinae</taxon>
        <taxon>Perca</taxon>
    </lineage>
</organism>
<evidence type="ECO:0000313" key="6">
    <source>
        <dbReference type="EMBL" id="KAF1394765.1"/>
    </source>
</evidence>
<feature type="compositionally biased region" description="Polar residues" evidence="2">
    <location>
        <begin position="672"/>
        <end position="720"/>
    </location>
</feature>
<feature type="region of interest" description="Disordered" evidence="2">
    <location>
        <begin position="148"/>
        <end position="230"/>
    </location>
</feature>
<reference evidence="6 7" key="1">
    <citation type="submission" date="2019-06" db="EMBL/GenBank/DDBJ databases">
        <title>A chromosome-scale genome assembly of the European perch, Perca fluviatilis.</title>
        <authorList>
            <person name="Roques C."/>
            <person name="Zahm M."/>
            <person name="Cabau C."/>
            <person name="Klopp C."/>
            <person name="Bouchez O."/>
            <person name="Donnadieu C."/>
            <person name="Kuhl H."/>
            <person name="Gislard M."/>
            <person name="Guendouz S."/>
            <person name="Journot L."/>
            <person name="Haffray P."/>
            <person name="Bestin A."/>
            <person name="Morvezen R."/>
            <person name="Feron R."/>
            <person name="Wen M."/>
            <person name="Jouanno E."/>
            <person name="Herpin A."/>
            <person name="Schartl M."/>
            <person name="Postlethwait J."/>
            <person name="Schaerlinger B."/>
            <person name="Chardard D."/>
            <person name="Lecocq T."/>
            <person name="Poncet C."/>
            <person name="Jaffrelo L."/>
            <person name="Lampietro C."/>
            <person name="Guiguen Y."/>
        </authorList>
    </citation>
    <scope>NUCLEOTIDE SEQUENCE [LARGE SCALE GENOMIC DNA]</scope>
    <source>
        <tissue evidence="6">Blood</tissue>
    </source>
</reference>
<feature type="compositionally biased region" description="Polar residues" evidence="2">
    <location>
        <begin position="765"/>
        <end position="789"/>
    </location>
</feature>
<feature type="region of interest" description="Disordered" evidence="2">
    <location>
        <begin position="506"/>
        <end position="549"/>
    </location>
</feature>
<feature type="region of interest" description="Disordered" evidence="2">
    <location>
        <begin position="761"/>
        <end position="789"/>
    </location>
</feature>
<feature type="compositionally biased region" description="Polar residues" evidence="2">
    <location>
        <begin position="415"/>
        <end position="433"/>
    </location>
</feature>
<keyword evidence="3" id="KW-1133">Transmembrane helix</keyword>
<dbReference type="OrthoDB" id="10055523at2759"/>
<evidence type="ECO:0000256" key="2">
    <source>
        <dbReference type="SAM" id="MobiDB-lite"/>
    </source>
</evidence>
<evidence type="ECO:0000313" key="7">
    <source>
        <dbReference type="Proteomes" id="UP000465112"/>
    </source>
</evidence>
<feature type="signal peptide" evidence="4">
    <location>
        <begin position="1"/>
        <end position="19"/>
    </location>
</feature>
<evidence type="ECO:0000256" key="4">
    <source>
        <dbReference type="SAM" id="SignalP"/>
    </source>
</evidence>
<evidence type="ECO:0000256" key="1">
    <source>
        <dbReference type="PROSITE-ProRule" id="PRU00076"/>
    </source>
</evidence>
<feature type="region of interest" description="Disordered" evidence="2">
    <location>
        <begin position="624"/>
        <end position="722"/>
    </location>
</feature>
<sequence length="1200" mass="129905">MQLHVCLLLFIITTDKTLALSHNHCGGNVSLDQKPAGHINLTLPGRFTDTNNRLNPLNHQSDKTISVSTCTWTIGIPLGQTVLLKSVWLESGLSVSVRCVLNEEDQVLESGGTAQLSGCDGNKATFSWTGPGRSSNEIQLFYYVQEDERNSSEDHTSPHTDQDLLRWSPTGTSFTSTAPVGQEVVRGTRGGRGRLYEGLEWSSGPQSASSPSSQGPRLLPPTSPLQGLTVTGRADRETLPLPEEEPNNGADTSGAAHLTDGKMSARQRTHPYFLQTLSTDTLFHTSDTAYTEKQSGNELPQTQIALTHATASSSNALRGTDIHKYTDTQTSKPSITVQAHPIVSSSSAPPLTSSPHLLPSRTTWESGTILIPHGGAVSGTPGEKRPHSWRSQRSTARLNSDLTSAITSDPLKSPTELQQDDSSSAHTDTEPTASSSSSSHGSSWTPSSATHITGHDTTFDAVEAASFHPNISRTDSSLSAASDVNSQTAALESSDKFENTEMLHTFTSSTQSQTNSPRSTESLTHSPLPDTSSPFTQISNKETQTATQSTHRNVVNAYMTTNTISYSPDITKVDDRTSSFPGPSSSTPGAALTLGDVVQNSAPTGATTDTETYTLHPTYTLLHDSSSTDSSTPVPLLSSSSSVHSSTPSYTLQTHTTFPGSSHLTHTPPPFLSTTTESAGHTTLNSHKNTPKPSQTSTIKSVSSHTPHTQNHLPLASSTDVPVMHKPTHNYITTTHTSLLSLITAKSDNGDREVEVVKEDESWQWFPSSTTTQTPTAGSPSGTTQHPSQENHLALTPSVLTSTWSSTTSQTPKFYIVPNQPTAIRVESIELLLQIIVGESRSSLTSGLEEDTTAWVEPYLQKAPGFSRLLGVWSSGNAVQSLVEFKTSGALQWLSMTGPTSLMERTGLAQAVCDGRSFRSSKITNITLGGLQGDVCDWLLQCPAGYKCVFQPGPSNYSCSSVCHFDYCHHHGICTHHPGQRPVCHCLVGEDFWYMGQRCDMRMTRVRLVGACLAILLIMVTVIGVLAFVAVRRYRAILIQAKVDQTRSSYRRFNHFDELSGRFWLRSWAGSADSLDNPAFTRSDELLHLRALDRPCCYHDDTLSLASTCASHGTRINTIYPHSSQYGWRGSEMSMGDGVLDSGKASDLSVCSWPVEPIQWTPFPLLQQLASHRTPAVRVSRPRSYCEGMELVDLGKSWTA</sequence>
<proteinExistence type="predicted"/>
<keyword evidence="4" id="KW-0732">Signal</keyword>
<feature type="region of interest" description="Disordered" evidence="2">
    <location>
        <begin position="370"/>
        <end position="452"/>
    </location>
</feature>
<evidence type="ECO:0000259" key="5">
    <source>
        <dbReference type="PROSITE" id="PS50026"/>
    </source>
</evidence>